<dbReference type="Proteomes" id="UP000199627">
    <property type="component" value="Unassembled WGS sequence"/>
</dbReference>
<proteinExistence type="predicted"/>
<name>A0A1H1B8J1_9FLAO</name>
<dbReference type="RefSeq" id="WP_139166227.1">
    <property type="nucleotide sequence ID" value="NZ_FNKL01000002.1"/>
</dbReference>
<evidence type="ECO:0000313" key="3">
    <source>
        <dbReference type="Proteomes" id="UP000199627"/>
    </source>
</evidence>
<evidence type="ECO:0000256" key="1">
    <source>
        <dbReference type="SAM" id="SignalP"/>
    </source>
</evidence>
<gene>
    <name evidence="2" type="ORF">SAMN05421664_1761</name>
</gene>
<keyword evidence="3" id="KW-1185">Reference proteome</keyword>
<keyword evidence="1" id="KW-0732">Signal</keyword>
<feature type="signal peptide" evidence="1">
    <location>
        <begin position="1"/>
        <end position="24"/>
    </location>
</feature>
<reference evidence="3" key="1">
    <citation type="submission" date="2016-10" db="EMBL/GenBank/DDBJ databases">
        <authorList>
            <person name="Varghese N."/>
            <person name="Submissions S."/>
        </authorList>
    </citation>
    <scope>NUCLEOTIDE SEQUENCE [LARGE SCALE GENOMIC DNA]</scope>
    <source>
        <strain evidence="3">DSM 17072</strain>
    </source>
</reference>
<sequence length="144" mass="16675">MEKFHKYCLSVLLVIICSNISAHVNNGTLGSEDYKKLCEVYSKFLNSQNGKESREFCVRKKTIQYNAIHQKQNAADIAEIFSGLRHNSGFLKENFGLYGLENGKYDKILENFEKNSKTYSFAETEYFKSKVSKIRNKDYLEKVS</sequence>
<dbReference type="EMBL" id="FNKL01000002">
    <property type="protein sequence ID" value="SDQ48111.1"/>
    <property type="molecule type" value="Genomic_DNA"/>
</dbReference>
<accession>A0A1H1B8J1</accession>
<dbReference type="OrthoDB" id="935812at2"/>
<organism evidence="2 3">
    <name type="scientific">Chryseobacterium soldanellicola</name>
    <dbReference type="NCBI Taxonomy" id="311333"/>
    <lineage>
        <taxon>Bacteria</taxon>
        <taxon>Pseudomonadati</taxon>
        <taxon>Bacteroidota</taxon>
        <taxon>Flavobacteriia</taxon>
        <taxon>Flavobacteriales</taxon>
        <taxon>Weeksellaceae</taxon>
        <taxon>Chryseobacterium group</taxon>
        <taxon>Chryseobacterium</taxon>
    </lineage>
</organism>
<dbReference type="STRING" id="311333.SAMN05421664_1761"/>
<protein>
    <submittedName>
        <fullName evidence="2">Uncharacterized protein</fullName>
    </submittedName>
</protein>
<evidence type="ECO:0000313" key="2">
    <source>
        <dbReference type="EMBL" id="SDQ48111.1"/>
    </source>
</evidence>
<dbReference type="AlphaFoldDB" id="A0A1H1B8J1"/>
<feature type="chain" id="PRO_5011684667" evidence="1">
    <location>
        <begin position="25"/>
        <end position="144"/>
    </location>
</feature>